<dbReference type="EMBL" id="JACHIV010000001">
    <property type="protein sequence ID" value="MBB5068837.1"/>
    <property type="molecule type" value="Genomic_DNA"/>
</dbReference>
<sequence>MSTMWHGCLADTDYFEMRSGGGHDYGVWVTTPPGYDPATTRAPALYVLDGNWAVGMTAPLIVAQADPMQRIQPYIQVSVGYAGEDAQHWDRLRNRDLVPPGEPIAAELVDAAEAGFRAGSRTREETDAYLAELRDTHADAFLNFLTAELHPRIERDYGTATSGHGLFGYSYGGLFGLYTWLTGCPLFESIGAGSPGVAGADSRIFARLQELGDGQRAARLHVTLNEQELLGDMAIYQAMSKNTATVLHRLTARGEAVTSAIMRETHVTGLQASFLSYLRTCRAR</sequence>
<dbReference type="AlphaFoldDB" id="A0A840NKQ3"/>
<dbReference type="SUPFAM" id="SSF53474">
    <property type="entry name" value="alpha/beta-Hydrolases"/>
    <property type="match status" value="1"/>
</dbReference>
<dbReference type="InterPro" id="IPR029058">
    <property type="entry name" value="AB_hydrolase_fold"/>
</dbReference>
<dbReference type="Proteomes" id="UP000580474">
    <property type="component" value="Unassembled WGS sequence"/>
</dbReference>
<dbReference type="GO" id="GO:0016788">
    <property type="term" value="F:hydrolase activity, acting on ester bonds"/>
    <property type="evidence" value="ECO:0007669"/>
    <property type="project" value="TreeGrafter"/>
</dbReference>
<evidence type="ECO:0000313" key="3">
    <source>
        <dbReference type="EMBL" id="MBB5068837.1"/>
    </source>
</evidence>
<dbReference type="Pfam" id="PF00756">
    <property type="entry name" value="Esterase"/>
    <property type="match status" value="1"/>
</dbReference>
<evidence type="ECO:0008006" key="5">
    <source>
        <dbReference type="Google" id="ProtNLM"/>
    </source>
</evidence>
<evidence type="ECO:0000256" key="2">
    <source>
        <dbReference type="ARBA" id="ARBA00022801"/>
    </source>
</evidence>
<evidence type="ECO:0000256" key="1">
    <source>
        <dbReference type="ARBA" id="ARBA00005622"/>
    </source>
</evidence>
<gene>
    <name evidence="3" type="ORF">BJ969_001925</name>
</gene>
<comment type="caution">
    <text evidence="3">The sequence shown here is derived from an EMBL/GenBank/DDBJ whole genome shotgun (WGS) entry which is preliminary data.</text>
</comment>
<name>A0A840NKQ3_9PSEU</name>
<dbReference type="PANTHER" id="PTHR40841:SF2">
    <property type="entry name" value="SIDEROPHORE-DEGRADING ESTERASE (EUROFUNG)"/>
    <property type="match status" value="1"/>
</dbReference>
<dbReference type="Gene3D" id="3.40.50.1820">
    <property type="entry name" value="alpha/beta hydrolase"/>
    <property type="match status" value="1"/>
</dbReference>
<reference evidence="3 4" key="1">
    <citation type="submission" date="2020-08" db="EMBL/GenBank/DDBJ databases">
        <title>Sequencing the genomes of 1000 actinobacteria strains.</title>
        <authorList>
            <person name="Klenk H.-P."/>
        </authorList>
    </citation>
    <scope>NUCLEOTIDE SEQUENCE [LARGE SCALE GENOMIC DNA]</scope>
    <source>
        <strain evidence="3 4">DSM 45582</strain>
    </source>
</reference>
<keyword evidence="2" id="KW-0378">Hydrolase</keyword>
<organism evidence="3 4">
    <name type="scientific">Saccharopolyspora gloriosae</name>
    <dbReference type="NCBI Taxonomy" id="455344"/>
    <lineage>
        <taxon>Bacteria</taxon>
        <taxon>Bacillati</taxon>
        <taxon>Actinomycetota</taxon>
        <taxon>Actinomycetes</taxon>
        <taxon>Pseudonocardiales</taxon>
        <taxon>Pseudonocardiaceae</taxon>
        <taxon>Saccharopolyspora</taxon>
    </lineage>
</organism>
<dbReference type="InterPro" id="IPR052558">
    <property type="entry name" value="Siderophore_Hydrolase_D"/>
</dbReference>
<proteinExistence type="inferred from homology"/>
<dbReference type="RefSeq" id="WP_184478606.1">
    <property type="nucleotide sequence ID" value="NZ_JACHIV010000001.1"/>
</dbReference>
<accession>A0A840NKQ3</accession>
<evidence type="ECO:0000313" key="4">
    <source>
        <dbReference type="Proteomes" id="UP000580474"/>
    </source>
</evidence>
<keyword evidence="4" id="KW-1185">Reference proteome</keyword>
<dbReference type="PANTHER" id="PTHR40841">
    <property type="entry name" value="SIDEROPHORE TRIACETYLFUSARININE C ESTERASE"/>
    <property type="match status" value="1"/>
</dbReference>
<protein>
    <recommendedName>
        <fullName evidence="5">Esterase</fullName>
    </recommendedName>
</protein>
<dbReference type="InterPro" id="IPR000801">
    <property type="entry name" value="Esterase-like"/>
</dbReference>
<comment type="similarity">
    <text evidence="1">Belongs to the esterase D family.</text>
</comment>